<evidence type="ECO:0000313" key="2">
    <source>
        <dbReference type="Proteomes" id="UP000003490"/>
    </source>
</evidence>
<dbReference type="EMBL" id="ABCB02000020">
    <property type="protein sequence ID" value="EDO60014.1"/>
    <property type="molecule type" value="Genomic_DNA"/>
</dbReference>
<gene>
    <name evidence="1" type="ORF">CLOLEP_02831</name>
</gene>
<sequence>MVSIDFLLAVFRNFYFIRPPLHSYAEERDFIGFGISEPKQAVNKLWLRRRKDRPLITSRTDWL</sequence>
<comment type="caution">
    <text evidence="1">The sequence shown here is derived from an EMBL/GenBank/DDBJ whole genome shotgun (WGS) entry which is preliminary data.</text>
</comment>
<proteinExistence type="predicted"/>
<accession>A7VW67</accession>
<dbReference type="HOGENOM" id="CLU_2877907_0_0_9"/>
<protein>
    <submittedName>
        <fullName evidence="1">Uncharacterized protein</fullName>
    </submittedName>
</protein>
<organism evidence="1 2">
    <name type="scientific">[Clostridium] leptum DSM 753</name>
    <dbReference type="NCBI Taxonomy" id="428125"/>
    <lineage>
        <taxon>Bacteria</taxon>
        <taxon>Bacillati</taxon>
        <taxon>Bacillota</taxon>
        <taxon>Clostridia</taxon>
        <taxon>Eubacteriales</taxon>
        <taxon>Oscillospiraceae</taxon>
        <taxon>Oscillospiraceae incertae sedis</taxon>
    </lineage>
</organism>
<dbReference type="Proteomes" id="UP000003490">
    <property type="component" value="Unassembled WGS sequence"/>
</dbReference>
<reference evidence="1 2" key="2">
    <citation type="submission" date="2007-08" db="EMBL/GenBank/DDBJ databases">
        <authorList>
            <person name="Fulton L."/>
            <person name="Clifton S."/>
            <person name="Fulton B."/>
            <person name="Xu J."/>
            <person name="Minx P."/>
            <person name="Pepin K.H."/>
            <person name="Johnson M."/>
            <person name="Thiruvilangam P."/>
            <person name="Bhonagiri V."/>
            <person name="Nash W.E."/>
            <person name="Wang C."/>
            <person name="Mardis E.R."/>
            <person name="Wilson R.K."/>
        </authorList>
    </citation>
    <scope>NUCLEOTIDE SEQUENCE [LARGE SCALE GENOMIC DNA]</scope>
    <source>
        <strain evidence="1 2">DSM 753</strain>
    </source>
</reference>
<name>A7VW67_9FIRM</name>
<evidence type="ECO:0000313" key="1">
    <source>
        <dbReference type="EMBL" id="EDO60014.1"/>
    </source>
</evidence>
<dbReference type="AlphaFoldDB" id="A7VW67"/>
<reference evidence="1 2" key="1">
    <citation type="submission" date="2007-08" db="EMBL/GenBank/DDBJ databases">
        <title>Draft genome sequence of Clostridium leptum (DSM 753).</title>
        <authorList>
            <person name="Sudarsanam P."/>
            <person name="Ley R."/>
            <person name="Guruge J."/>
            <person name="Turnbaugh P.J."/>
            <person name="Mahowald M."/>
            <person name="Liep D."/>
            <person name="Gordon J."/>
        </authorList>
    </citation>
    <scope>NUCLEOTIDE SEQUENCE [LARGE SCALE GENOMIC DNA]</scope>
    <source>
        <strain evidence="1 2">DSM 753</strain>
    </source>
</reference>